<evidence type="ECO:0000313" key="3">
    <source>
        <dbReference type="Proteomes" id="UP000597444"/>
    </source>
</evidence>
<name>A0A8J3N6E6_9CHLR</name>
<comment type="caution">
    <text evidence="2">The sequence shown here is derived from an EMBL/GenBank/DDBJ whole genome shotgun (WGS) entry which is preliminary data.</text>
</comment>
<dbReference type="InterPro" id="IPR021139">
    <property type="entry name" value="NYN"/>
</dbReference>
<sequence>MVCSRAPAAPGWKQAQSTVSWLSKTTIGDADSVLARHVERLLQTGSTQTICLVTNDKHFAPIARRITHNGGIVWGLGSPNAAASFQKACQHFCAFAPVATTQLELALTAVRASSIS</sequence>
<dbReference type="Gene3D" id="3.40.50.1010">
    <property type="entry name" value="5'-nuclease"/>
    <property type="match status" value="1"/>
</dbReference>
<evidence type="ECO:0000259" key="1">
    <source>
        <dbReference type="Pfam" id="PF01936"/>
    </source>
</evidence>
<dbReference type="Pfam" id="PF01936">
    <property type="entry name" value="NYN"/>
    <property type="match status" value="1"/>
</dbReference>
<reference evidence="2" key="1">
    <citation type="submission" date="2020-10" db="EMBL/GenBank/DDBJ databases">
        <title>Taxonomic study of unclassified bacteria belonging to the class Ktedonobacteria.</title>
        <authorList>
            <person name="Yabe S."/>
            <person name="Wang C.M."/>
            <person name="Zheng Y."/>
            <person name="Sakai Y."/>
            <person name="Cavaletti L."/>
            <person name="Monciardini P."/>
            <person name="Donadio S."/>
        </authorList>
    </citation>
    <scope>NUCLEOTIDE SEQUENCE</scope>
    <source>
        <strain evidence="2">ID150040</strain>
    </source>
</reference>
<gene>
    <name evidence="2" type="ORF">KSF_103450</name>
</gene>
<dbReference type="Proteomes" id="UP000597444">
    <property type="component" value="Unassembled WGS sequence"/>
</dbReference>
<organism evidence="2 3">
    <name type="scientific">Reticulibacter mediterranei</name>
    <dbReference type="NCBI Taxonomy" id="2778369"/>
    <lineage>
        <taxon>Bacteria</taxon>
        <taxon>Bacillati</taxon>
        <taxon>Chloroflexota</taxon>
        <taxon>Ktedonobacteria</taxon>
        <taxon>Ktedonobacterales</taxon>
        <taxon>Reticulibacteraceae</taxon>
        <taxon>Reticulibacter</taxon>
    </lineage>
</organism>
<dbReference type="AlphaFoldDB" id="A0A8J3N6E6"/>
<feature type="domain" description="NYN" evidence="1">
    <location>
        <begin position="26"/>
        <end position="93"/>
    </location>
</feature>
<dbReference type="GO" id="GO:0004540">
    <property type="term" value="F:RNA nuclease activity"/>
    <property type="evidence" value="ECO:0007669"/>
    <property type="project" value="InterPro"/>
</dbReference>
<dbReference type="EMBL" id="BNJK01000002">
    <property type="protein sequence ID" value="GHP00298.1"/>
    <property type="molecule type" value="Genomic_DNA"/>
</dbReference>
<protein>
    <recommendedName>
        <fullName evidence="1">NYN domain-containing protein</fullName>
    </recommendedName>
</protein>
<keyword evidence="3" id="KW-1185">Reference proteome</keyword>
<evidence type="ECO:0000313" key="2">
    <source>
        <dbReference type="EMBL" id="GHP00298.1"/>
    </source>
</evidence>
<accession>A0A8J3N6E6</accession>
<proteinExistence type="predicted"/>